<evidence type="ECO:0000313" key="8">
    <source>
        <dbReference type="Proteomes" id="UP001139263"/>
    </source>
</evidence>
<dbReference type="GO" id="GO:0015645">
    <property type="term" value="F:fatty acid ligase activity"/>
    <property type="evidence" value="ECO:0007669"/>
    <property type="project" value="TreeGrafter"/>
</dbReference>
<dbReference type="InterPro" id="IPR049515">
    <property type="entry name" value="MACS_put"/>
</dbReference>
<dbReference type="GO" id="GO:0005524">
    <property type="term" value="F:ATP binding"/>
    <property type="evidence" value="ECO:0007669"/>
    <property type="project" value="UniProtKB-KW"/>
</dbReference>
<dbReference type="Gene3D" id="3.30.300.30">
    <property type="match status" value="1"/>
</dbReference>
<dbReference type="InterPro" id="IPR051087">
    <property type="entry name" value="Mitochondrial_ACSM"/>
</dbReference>
<dbReference type="EC" id="6.2.1.1" evidence="7"/>
<feature type="domain" description="AMP-dependent synthetase/ligase" evidence="5">
    <location>
        <begin position="52"/>
        <end position="412"/>
    </location>
</feature>
<dbReference type="PANTHER" id="PTHR43605">
    <property type="entry name" value="ACYL-COENZYME A SYNTHETASE"/>
    <property type="match status" value="1"/>
</dbReference>
<dbReference type="GO" id="GO:0003987">
    <property type="term" value="F:acetate-CoA ligase activity"/>
    <property type="evidence" value="ECO:0007669"/>
    <property type="project" value="UniProtKB-EC"/>
</dbReference>
<dbReference type="SUPFAM" id="SSF56801">
    <property type="entry name" value="Acetyl-CoA synthetase-like"/>
    <property type="match status" value="1"/>
</dbReference>
<comment type="similarity">
    <text evidence="1">Belongs to the ATP-dependent AMP-binding enzyme family.</text>
</comment>
<dbReference type="InterPro" id="IPR020845">
    <property type="entry name" value="AMP-binding_CS"/>
</dbReference>
<dbReference type="InterPro" id="IPR042099">
    <property type="entry name" value="ANL_N_sf"/>
</dbReference>
<sequence length="566" mass="63106">MTSAHFDPTWFSDLDTAPSTSTGISYETLSANFTWNLPEYYNIGVDVCDRHATTPDAVALIEVDDRGSEVVWTYDQLKKASNQCAHALADLGCEREDRIAVLLSQSSELPIAHIGIYKLGAIAVPLFVLFGPDALLHRLSDSAAKVIITDAEHATVILSMQSKIKTLKHIVVTNQRIVGTLYFPDLLERAHKHFEPIRTKPTDPAVIIYTSGTTGPAKGALHGHQILLGHIPGVSMPHDFAPKAGDRFWTPADWAWIGGLFDVLFPALRWGIPVIAHRMAKFDSEKAFAFMEKMHIRNVFLPPTALKMMRQITHPRERWNLELRSIASGGEPLGQETLTYAKEELGLTIHEFYGQTECNVVLGNCSTLFPVKANSMGRPIPGHQVDIIDEDGNPQRSGVVGEIAIHTPDPVMFLRYFNQPEATQQKHKGNWLCTGDLGYKDDDGYFYFVSRKDDVISSGGYRIGPSEIEETLSQHPAVLMAAAVGSQDPVRGEVVKVFIKLRDHVSPSEQLVLEIQDFVKMRLGAHEYPRKVEFISDFPMTPSGKIQRHILKERELTTTSDVEHEQ</sequence>
<dbReference type="InterPro" id="IPR045851">
    <property type="entry name" value="AMP-bd_C_sf"/>
</dbReference>
<protein>
    <submittedName>
        <fullName evidence="7">Acetyl-coenzyme A synthetase</fullName>
        <ecNumber evidence="7">6.2.1.1</ecNumber>
    </submittedName>
</protein>
<comment type="caution">
    <text evidence="7">The sequence shown here is derived from an EMBL/GenBank/DDBJ whole genome shotgun (WGS) entry which is preliminary data.</text>
</comment>
<dbReference type="GO" id="GO:0006633">
    <property type="term" value="P:fatty acid biosynthetic process"/>
    <property type="evidence" value="ECO:0007669"/>
    <property type="project" value="TreeGrafter"/>
</dbReference>
<evidence type="ECO:0000313" key="7">
    <source>
        <dbReference type="EMBL" id="MCI0184035.1"/>
    </source>
</evidence>
<dbReference type="GO" id="GO:0004321">
    <property type="term" value="F:fatty-acyl-CoA synthase activity"/>
    <property type="evidence" value="ECO:0007669"/>
    <property type="project" value="TreeGrafter"/>
</dbReference>
<dbReference type="Gene3D" id="3.40.50.12780">
    <property type="entry name" value="N-terminal domain of ligase-like"/>
    <property type="match status" value="1"/>
</dbReference>
<dbReference type="RefSeq" id="WP_241715214.1">
    <property type="nucleotide sequence ID" value="NZ_JALBUF010000008.1"/>
</dbReference>
<evidence type="ECO:0000259" key="6">
    <source>
        <dbReference type="Pfam" id="PF13193"/>
    </source>
</evidence>
<dbReference type="CDD" id="cd05971">
    <property type="entry name" value="MACS_like_3"/>
    <property type="match status" value="1"/>
</dbReference>
<evidence type="ECO:0000256" key="4">
    <source>
        <dbReference type="ARBA" id="ARBA00022840"/>
    </source>
</evidence>
<keyword evidence="8" id="KW-1185">Reference proteome</keyword>
<evidence type="ECO:0000256" key="3">
    <source>
        <dbReference type="ARBA" id="ARBA00022741"/>
    </source>
</evidence>
<feature type="domain" description="AMP-binding enzyme C-terminal" evidence="6">
    <location>
        <begin position="467"/>
        <end position="545"/>
    </location>
</feature>
<gene>
    <name evidence="7" type="primary">acsA_3</name>
    <name evidence="7" type="ORF">MM817_02330</name>
</gene>
<evidence type="ECO:0000256" key="1">
    <source>
        <dbReference type="ARBA" id="ARBA00006432"/>
    </source>
</evidence>
<proteinExistence type="inferred from homology"/>
<keyword evidence="4" id="KW-0067">ATP-binding</keyword>
<dbReference type="EMBL" id="JALBUF010000008">
    <property type="protein sequence ID" value="MCI0184035.1"/>
    <property type="molecule type" value="Genomic_DNA"/>
</dbReference>
<dbReference type="Proteomes" id="UP001139263">
    <property type="component" value="Unassembled WGS sequence"/>
</dbReference>
<dbReference type="InterPro" id="IPR025110">
    <property type="entry name" value="AMP-bd_C"/>
</dbReference>
<dbReference type="PANTHER" id="PTHR43605:SF10">
    <property type="entry name" value="ACYL-COA SYNTHETASE MEDIUM CHAIN FAMILY MEMBER 3"/>
    <property type="match status" value="1"/>
</dbReference>
<organism evidence="7 8">
    <name type="scientific">Sulfoacidibacillus ferrooxidans</name>
    <dbReference type="NCBI Taxonomy" id="2005001"/>
    <lineage>
        <taxon>Bacteria</taxon>
        <taxon>Bacillati</taxon>
        <taxon>Bacillota</taxon>
        <taxon>Bacilli</taxon>
        <taxon>Bacillales</taxon>
        <taxon>Alicyclobacillaceae</taxon>
        <taxon>Sulfoacidibacillus</taxon>
    </lineage>
</organism>
<keyword evidence="3" id="KW-0547">Nucleotide-binding</keyword>
<dbReference type="Pfam" id="PF13193">
    <property type="entry name" value="AMP-binding_C"/>
    <property type="match status" value="1"/>
</dbReference>
<name>A0A9X1VA81_9BACL</name>
<keyword evidence="2 7" id="KW-0436">Ligase</keyword>
<dbReference type="AlphaFoldDB" id="A0A9X1VA81"/>
<evidence type="ECO:0000259" key="5">
    <source>
        <dbReference type="Pfam" id="PF00501"/>
    </source>
</evidence>
<evidence type="ECO:0000256" key="2">
    <source>
        <dbReference type="ARBA" id="ARBA00022598"/>
    </source>
</evidence>
<dbReference type="InterPro" id="IPR000873">
    <property type="entry name" value="AMP-dep_synth/lig_dom"/>
</dbReference>
<reference evidence="7" key="1">
    <citation type="submission" date="2022-03" db="EMBL/GenBank/DDBJ databases">
        <title>Draft Genome Sequence of Firmicute Strain S0AB, a Heterotrophic Iron/Sulfur-Oxidizing Extreme Acidophile.</title>
        <authorList>
            <person name="Vergara E."/>
            <person name="Pakostova E."/>
            <person name="Johnson D.B."/>
            <person name="Holmes D.S."/>
        </authorList>
    </citation>
    <scope>NUCLEOTIDE SEQUENCE</scope>
    <source>
        <strain evidence="7">S0AB</strain>
    </source>
</reference>
<accession>A0A9X1VA81</accession>
<dbReference type="PROSITE" id="PS00455">
    <property type="entry name" value="AMP_BINDING"/>
    <property type="match status" value="1"/>
</dbReference>
<dbReference type="Pfam" id="PF00501">
    <property type="entry name" value="AMP-binding"/>
    <property type="match status" value="1"/>
</dbReference>
<dbReference type="GO" id="GO:0006637">
    <property type="term" value="P:acyl-CoA metabolic process"/>
    <property type="evidence" value="ECO:0007669"/>
    <property type="project" value="TreeGrafter"/>
</dbReference>